<name>A0A8S9FUP1_BRACR</name>
<accession>A0A8S9FUP1</accession>
<evidence type="ECO:0000256" key="1">
    <source>
        <dbReference type="PROSITE-ProRule" id="PRU00047"/>
    </source>
</evidence>
<organism evidence="3 4">
    <name type="scientific">Brassica cretica</name>
    <name type="common">Mustard</name>
    <dbReference type="NCBI Taxonomy" id="69181"/>
    <lineage>
        <taxon>Eukaryota</taxon>
        <taxon>Viridiplantae</taxon>
        <taxon>Streptophyta</taxon>
        <taxon>Embryophyta</taxon>
        <taxon>Tracheophyta</taxon>
        <taxon>Spermatophyta</taxon>
        <taxon>Magnoliopsida</taxon>
        <taxon>eudicotyledons</taxon>
        <taxon>Gunneridae</taxon>
        <taxon>Pentapetalae</taxon>
        <taxon>rosids</taxon>
        <taxon>malvids</taxon>
        <taxon>Brassicales</taxon>
        <taxon>Brassicaceae</taxon>
        <taxon>Brassiceae</taxon>
        <taxon>Brassica</taxon>
    </lineage>
</organism>
<keyword evidence="1" id="KW-0862">Zinc</keyword>
<gene>
    <name evidence="3" type="ORF">F2Q68_00021466</name>
</gene>
<dbReference type="InterPro" id="IPR001878">
    <property type="entry name" value="Znf_CCHC"/>
</dbReference>
<protein>
    <recommendedName>
        <fullName evidence="2">CCHC-type domain-containing protein</fullName>
    </recommendedName>
</protein>
<dbReference type="Proteomes" id="UP000712281">
    <property type="component" value="Unassembled WGS sequence"/>
</dbReference>
<dbReference type="GO" id="GO:0003676">
    <property type="term" value="F:nucleic acid binding"/>
    <property type="evidence" value="ECO:0007669"/>
    <property type="project" value="InterPro"/>
</dbReference>
<comment type="caution">
    <text evidence="3">The sequence shown here is derived from an EMBL/GenBank/DDBJ whole genome shotgun (WGS) entry which is preliminary data.</text>
</comment>
<dbReference type="GO" id="GO:0008270">
    <property type="term" value="F:zinc ion binding"/>
    <property type="evidence" value="ECO:0007669"/>
    <property type="project" value="UniProtKB-KW"/>
</dbReference>
<evidence type="ECO:0000313" key="4">
    <source>
        <dbReference type="Proteomes" id="UP000712281"/>
    </source>
</evidence>
<feature type="domain" description="CCHC-type" evidence="2">
    <location>
        <begin position="3"/>
        <end position="16"/>
    </location>
</feature>
<dbReference type="PROSITE" id="PS50158">
    <property type="entry name" value="ZF_CCHC"/>
    <property type="match status" value="1"/>
</dbReference>
<evidence type="ECO:0000259" key="2">
    <source>
        <dbReference type="PROSITE" id="PS50158"/>
    </source>
</evidence>
<evidence type="ECO:0000313" key="3">
    <source>
        <dbReference type="EMBL" id="KAF2536834.1"/>
    </source>
</evidence>
<keyword evidence="1" id="KW-0863">Zinc-finger</keyword>
<proteinExistence type="predicted"/>
<sequence>MCCWFCGKVGHKKVECFAREKSRNMAKKVNKTFTKPRRVEEVSLAKSGLLDEIKDETSEDGCSSVRSDLQEDQEALSVESGHGVVCDTKGKEIEVRQEVVRDDFQGCEITPRQLQRVQRALGADGEGLMVKDTTHEGSQVLNRSGSRGSSIGASDRDAVLVIPLQQGLGRMVIFWYRGCISHGGEKHVWCTSRGGEKHIWCGSFQVGNVVATWLLNQKNVVLDRHTKGAKCKQTITDPNATNIVRRFQLTLQPSFNTKVKTVAKPSVFEDAYLMGEKSMVWCTSRGGEKHIWYESFQVRNVVAEPEECCA</sequence>
<dbReference type="AlphaFoldDB" id="A0A8S9FUP1"/>
<keyword evidence="1" id="KW-0479">Metal-binding</keyword>
<dbReference type="EMBL" id="QGKW02002228">
    <property type="protein sequence ID" value="KAF2536834.1"/>
    <property type="molecule type" value="Genomic_DNA"/>
</dbReference>
<reference evidence="3" key="1">
    <citation type="submission" date="2019-12" db="EMBL/GenBank/DDBJ databases">
        <title>Genome sequencing and annotation of Brassica cretica.</title>
        <authorList>
            <person name="Studholme D.J."/>
            <person name="Sarris P.F."/>
        </authorList>
    </citation>
    <scope>NUCLEOTIDE SEQUENCE</scope>
    <source>
        <strain evidence="3">PFS-001/15</strain>
        <tissue evidence="3">Leaf</tissue>
    </source>
</reference>